<evidence type="ECO:0000256" key="3">
    <source>
        <dbReference type="ARBA" id="ARBA00022670"/>
    </source>
</evidence>
<dbReference type="OrthoDB" id="2854767at2"/>
<feature type="transmembrane region" description="Helical" evidence="8">
    <location>
        <begin position="150"/>
        <end position="168"/>
    </location>
</feature>
<organism evidence="9 10">
    <name type="scientific">Desulfofundulus thermobenzoicus</name>
    <dbReference type="NCBI Taxonomy" id="29376"/>
    <lineage>
        <taxon>Bacteria</taxon>
        <taxon>Bacillati</taxon>
        <taxon>Bacillota</taxon>
        <taxon>Clostridia</taxon>
        <taxon>Eubacteriales</taxon>
        <taxon>Peptococcaceae</taxon>
        <taxon>Desulfofundulus</taxon>
    </lineage>
</organism>
<dbReference type="SMART" id="SM00793">
    <property type="entry name" value="AgrB"/>
    <property type="match status" value="1"/>
</dbReference>
<dbReference type="EMBL" id="WHYR01000006">
    <property type="protein sequence ID" value="MQL51310.1"/>
    <property type="molecule type" value="Genomic_DNA"/>
</dbReference>
<protein>
    <recommendedName>
        <fullName evidence="11">Accessory regulator AgrB</fullName>
    </recommendedName>
</protein>
<feature type="transmembrane region" description="Helical" evidence="8">
    <location>
        <begin position="55"/>
        <end position="72"/>
    </location>
</feature>
<feature type="transmembrane region" description="Helical" evidence="8">
    <location>
        <begin position="174"/>
        <end position="197"/>
    </location>
</feature>
<dbReference type="GO" id="GO:0016020">
    <property type="term" value="C:membrane"/>
    <property type="evidence" value="ECO:0007669"/>
    <property type="project" value="InterPro"/>
</dbReference>
<feature type="transmembrane region" description="Helical" evidence="8">
    <location>
        <begin position="109"/>
        <end position="130"/>
    </location>
</feature>
<dbReference type="InterPro" id="IPR006741">
    <property type="entry name" value="AgrB"/>
</dbReference>
<evidence type="ECO:0000313" key="9">
    <source>
        <dbReference type="EMBL" id="MQL51310.1"/>
    </source>
</evidence>
<keyword evidence="5" id="KW-0378">Hydrolase</keyword>
<evidence type="ECO:0008006" key="11">
    <source>
        <dbReference type="Google" id="ProtNLM"/>
    </source>
</evidence>
<name>A0A6N7IMX0_9FIRM</name>
<dbReference type="GO" id="GO:0006508">
    <property type="term" value="P:proteolysis"/>
    <property type="evidence" value="ECO:0007669"/>
    <property type="project" value="UniProtKB-KW"/>
</dbReference>
<keyword evidence="4 8" id="KW-0812">Transmembrane</keyword>
<dbReference type="Pfam" id="PF04647">
    <property type="entry name" value="AgrB"/>
    <property type="match status" value="1"/>
</dbReference>
<evidence type="ECO:0000256" key="8">
    <source>
        <dbReference type="SAM" id="Phobius"/>
    </source>
</evidence>
<evidence type="ECO:0000256" key="4">
    <source>
        <dbReference type="ARBA" id="ARBA00022692"/>
    </source>
</evidence>
<sequence length="238" mass="25106">MIDLSNLAGVMATHMAQATGLEKDKTDQLRYGLEIILGTLIKGALLFSLAYLFNVLPQVALALAAAGSFRLLSGGAHCSSYGRCLVLGVTVYLLTGLVAVSMAKFVTTPLLTGMAAIVILGAAACTFKWAPAEVPCRAMGGRREIMTFKFLSLLYLALWAALFLHLASRVNGSLLLASLLALTMQTLSFTPLGYGLVARADHFMAKLAGKGGETGAFAEEIAVHPRGFDGPGCGRHRD</sequence>
<evidence type="ECO:0000256" key="7">
    <source>
        <dbReference type="ARBA" id="ARBA00023136"/>
    </source>
</evidence>
<keyword evidence="1" id="KW-1003">Cell membrane</keyword>
<keyword evidence="3" id="KW-0645">Protease</keyword>
<evidence type="ECO:0000313" key="10">
    <source>
        <dbReference type="Proteomes" id="UP000441717"/>
    </source>
</evidence>
<gene>
    <name evidence="9" type="ORF">GFC01_03335</name>
</gene>
<reference evidence="9 10" key="1">
    <citation type="submission" date="2019-10" db="EMBL/GenBank/DDBJ databases">
        <title>Comparative genomics of sulfur disproportionating microorganisms.</title>
        <authorList>
            <person name="Ward L.M."/>
            <person name="Bertran E."/>
            <person name="Johnston D."/>
        </authorList>
    </citation>
    <scope>NUCLEOTIDE SEQUENCE [LARGE SCALE GENOMIC DNA]</scope>
    <source>
        <strain evidence="9 10">DSM 14055</strain>
    </source>
</reference>
<keyword evidence="2" id="KW-0673">Quorum sensing</keyword>
<proteinExistence type="predicted"/>
<dbReference type="AlphaFoldDB" id="A0A6N7IMX0"/>
<evidence type="ECO:0000256" key="5">
    <source>
        <dbReference type="ARBA" id="ARBA00022801"/>
    </source>
</evidence>
<evidence type="ECO:0000256" key="2">
    <source>
        <dbReference type="ARBA" id="ARBA00022654"/>
    </source>
</evidence>
<comment type="caution">
    <text evidence="9">The sequence shown here is derived from an EMBL/GenBank/DDBJ whole genome shotgun (WGS) entry which is preliminary data.</text>
</comment>
<dbReference type="GO" id="GO:0008233">
    <property type="term" value="F:peptidase activity"/>
    <property type="evidence" value="ECO:0007669"/>
    <property type="project" value="UniProtKB-KW"/>
</dbReference>
<keyword evidence="7 8" id="KW-0472">Membrane</keyword>
<keyword evidence="6 8" id="KW-1133">Transmembrane helix</keyword>
<accession>A0A6N7IMX0</accession>
<evidence type="ECO:0000256" key="1">
    <source>
        <dbReference type="ARBA" id="ARBA00022475"/>
    </source>
</evidence>
<keyword evidence="10" id="KW-1185">Reference proteome</keyword>
<dbReference type="Proteomes" id="UP000441717">
    <property type="component" value="Unassembled WGS sequence"/>
</dbReference>
<feature type="transmembrane region" description="Helical" evidence="8">
    <location>
        <begin position="84"/>
        <end position="103"/>
    </location>
</feature>
<evidence type="ECO:0000256" key="6">
    <source>
        <dbReference type="ARBA" id="ARBA00022989"/>
    </source>
</evidence>
<dbReference type="RefSeq" id="WP_152945239.1">
    <property type="nucleotide sequence ID" value="NZ_WHYR01000006.1"/>
</dbReference>
<dbReference type="GO" id="GO:0009372">
    <property type="term" value="P:quorum sensing"/>
    <property type="evidence" value="ECO:0007669"/>
    <property type="project" value="UniProtKB-KW"/>
</dbReference>